<sequence>MFKHEVKGLKILEVGCGIELASLVLNHRLADITATDYHPEAGNFLNENTLLIPIVSVNRLMPVI</sequence>
<gene>
    <name evidence="1" type="ORF">M3I01_009105</name>
</gene>
<comment type="caution">
    <text evidence="1">The sequence shown here is derived from an EMBL/GenBank/DDBJ whole genome shotgun (WGS) entry which is preliminary data.</text>
</comment>
<proteinExistence type="predicted"/>
<dbReference type="Proteomes" id="UP001139522">
    <property type="component" value="Unassembled WGS sequence"/>
</dbReference>
<protein>
    <submittedName>
        <fullName evidence="1">Uncharacterized protein</fullName>
    </submittedName>
</protein>
<keyword evidence="2" id="KW-1185">Reference proteome</keyword>
<accession>A0ABT5WE31</accession>
<evidence type="ECO:0000313" key="1">
    <source>
        <dbReference type="EMBL" id="MDE8603082.1"/>
    </source>
</evidence>
<dbReference type="SUPFAM" id="SSF53335">
    <property type="entry name" value="S-adenosyl-L-methionine-dependent methyltransferases"/>
    <property type="match status" value="1"/>
</dbReference>
<organism evidence="1 2">
    <name type="scientific">Marinomonas maritima</name>
    <dbReference type="NCBI Taxonomy" id="2940935"/>
    <lineage>
        <taxon>Bacteria</taxon>
        <taxon>Pseudomonadati</taxon>
        <taxon>Pseudomonadota</taxon>
        <taxon>Gammaproteobacteria</taxon>
        <taxon>Oceanospirillales</taxon>
        <taxon>Oceanospirillaceae</taxon>
        <taxon>Marinomonas</taxon>
    </lineage>
</organism>
<dbReference type="Gene3D" id="3.40.50.150">
    <property type="entry name" value="Vaccinia Virus protein VP39"/>
    <property type="match status" value="1"/>
</dbReference>
<reference evidence="1" key="1">
    <citation type="submission" date="2023-01" db="EMBL/GenBank/DDBJ databases">
        <title>Psychroserpens sp. MSW6 and Marinomonas sp. RSW2, isolated from seawater.</title>
        <authorList>
            <person name="Kristyanto S."/>
            <person name="Jung J."/>
            <person name="Kim J.M."/>
            <person name="Jeon C.O."/>
        </authorList>
    </citation>
    <scope>NUCLEOTIDE SEQUENCE</scope>
    <source>
        <strain evidence="1">RSW2</strain>
    </source>
</reference>
<dbReference type="InterPro" id="IPR029063">
    <property type="entry name" value="SAM-dependent_MTases_sf"/>
</dbReference>
<name>A0ABT5WE31_9GAMM</name>
<dbReference type="RefSeq" id="WP_255895496.1">
    <property type="nucleotide sequence ID" value="NZ_JAMZEG020000002.1"/>
</dbReference>
<evidence type="ECO:0000313" key="2">
    <source>
        <dbReference type="Proteomes" id="UP001139522"/>
    </source>
</evidence>
<dbReference type="EMBL" id="JAMZEG020000002">
    <property type="protein sequence ID" value="MDE8603082.1"/>
    <property type="molecule type" value="Genomic_DNA"/>
</dbReference>